<reference evidence="2" key="1">
    <citation type="submission" date="2018-05" db="EMBL/GenBank/DDBJ databases">
        <authorList>
            <person name="Cea G.-C."/>
            <person name="William W."/>
        </authorList>
    </citation>
    <scope>NUCLEOTIDE SEQUENCE [LARGE SCALE GENOMIC DNA]</scope>
    <source>
        <strain evidence="2">DB21MT 5</strain>
    </source>
</reference>
<dbReference type="Proteomes" id="UP000250163">
    <property type="component" value="Chromosome MORIYA"/>
</dbReference>
<keyword evidence="2" id="KW-1185">Reference proteome</keyword>
<dbReference type="KEGG" id="mya:MORIYA_0781"/>
<proteinExistence type="predicted"/>
<gene>
    <name evidence="1" type="ORF">MORIYA_0781</name>
</gene>
<sequence length="61" mass="6624">MCFFKYGSAKAVMTKVETKIVESRNGNAPICSIPICDIGKLLPQIIPIAIAINIDFPISQT</sequence>
<dbReference type="AlphaFoldDB" id="A0A330LKU4"/>
<evidence type="ECO:0000313" key="1">
    <source>
        <dbReference type="EMBL" id="SQD77259.1"/>
    </source>
</evidence>
<organism evidence="1 2">
    <name type="scientific">Moritella yayanosii</name>
    <dbReference type="NCBI Taxonomy" id="69539"/>
    <lineage>
        <taxon>Bacteria</taxon>
        <taxon>Pseudomonadati</taxon>
        <taxon>Pseudomonadota</taxon>
        <taxon>Gammaproteobacteria</taxon>
        <taxon>Alteromonadales</taxon>
        <taxon>Moritellaceae</taxon>
        <taxon>Moritella</taxon>
    </lineage>
</organism>
<dbReference type="EMBL" id="LS483250">
    <property type="protein sequence ID" value="SQD77259.1"/>
    <property type="molecule type" value="Genomic_DNA"/>
</dbReference>
<evidence type="ECO:0000313" key="2">
    <source>
        <dbReference type="Proteomes" id="UP000250163"/>
    </source>
</evidence>
<name>A0A330LKU4_9GAMM</name>
<accession>A0A330LKU4</accession>
<protein>
    <submittedName>
        <fullName evidence="1">Uncharacterized protein</fullName>
    </submittedName>
</protein>